<keyword evidence="5 10" id="KW-0680">Restriction system</keyword>
<evidence type="ECO:0000256" key="7">
    <source>
        <dbReference type="ARBA" id="ARBA00022801"/>
    </source>
</evidence>
<keyword evidence="8 10" id="KW-0067">ATP-binding</keyword>
<evidence type="ECO:0000256" key="3">
    <source>
        <dbReference type="ARBA" id="ARBA00022722"/>
    </source>
</evidence>
<sequence length="1031" mass="114135">MIKSPNEQLVEDVAGVYFSIVGLKVNRGAEVDDANDRVDPSCTQLRRRVSMAISRLNPHIPAQALENVVASIGRPPHPTLVENNRWFYDLLTNGVPVEYKEVATGEMRGGRARLVDFDTPSNNDFLIVRQLTVAGVNGKTIRPDLVLYINGLPLVVIELKDPANAAATLDVAIDQLGRYKTIAPDLFVPNLLLIASDGLLTRVGSITSSRQRFTLWRPAQGGEPTLEALIRELLNPAALLDYLRSCVVFEEDERGNIVKKVAGYHQFRAVRKARASVVGAIKTPEHVGDEAAGKGGVVWHTQGSGKSLTMLMLAGTLVRTAELANPTVVIVTDRNDLDDQLFNTFAMGRALLRQDPVQADSREHLRQLLDRASGGVVFTTIYKFTEAHGTISERANVVVMADEAHRSQYGFVEGGARWMREALPNATFVGFTGTPLTKGDRITRNVFGEDADVYDIRQAVADGATVPIYYEPRIVKLSIDETGAQQAEAKIAQYARRDENGQETPENVRIPLEELYGAPERLERIAKFVVEHWEERRAAMEGKAILVTINRDIAARLYAAICKLRPSWHDDDDSKGTVKVIMTDGPNDPEHLVRHARSKAQRKSLADRFKNPADDFRLAIVVDMWLTGFDVPSAHTMYLDKPLAGHNLMQAIARVNRVYGEKPGGLIVDLIGLADPLADALATYANATGQTDKPVKELQDEAVPAMRSAFEQLRAFFHDFDYVAALEVKPTDVLRVYLGAIDYVLDVKHMVGDETGWQRFGGMVKRLATAFALAVPREETREIAPHLAFFQRVAAMIRKRLADEGGSADGRSGGFADIDAAVRQVIGGAVDAGEVIDLFAAAGLDAARLDILSDEFLQRVSALEQKNLALETLRKLLADQIKLSERSNLVQAQKFREALEKAMLGYTNKQVTTAQIIAQLLELAKWVRDAKRQGQDLGLSDEEGAFYDALAENGSAKEIMKSDQLRLMARELAEMVKKMPRLDWTQRESVRADLRRKVRRLLAMYGYPPDLSEEATQLILRQAELSTENAE</sequence>
<dbReference type="SUPFAM" id="SSF52540">
    <property type="entry name" value="P-loop containing nucleoside triphosphate hydrolases"/>
    <property type="match status" value="2"/>
</dbReference>
<comment type="caution">
    <text evidence="12">The sequence shown here is derived from an EMBL/GenBank/DDBJ whole genome shotgun (WGS) entry which is preliminary data.</text>
</comment>
<proteinExistence type="inferred from homology"/>
<dbReference type="PANTHER" id="PTHR30195">
    <property type="entry name" value="TYPE I SITE-SPECIFIC DEOXYRIBONUCLEASE PROTEIN SUBUNIT M AND R"/>
    <property type="match status" value="1"/>
</dbReference>
<comment type="function">
    <text evidence="10">Subunit R is required for both nuclease and ATPase activities, but not for modification.</text>
</comment>
<evidence type="ECO:0000256" key="9">
    <source>
        <dbReference type="ARBA" id="ARBA00023125"/>
    </source>
</evidence>
<evidence type="ECO:0000256" key="4">
    <source>
        <dbReference type="ARBA" id="ARBA00022741"/>
    </source>
</evidence>
<keyword evidence="4 10" id="KW-0547">Nucleotide-binding</keyword>
<comment type="similarity">
    <text evidence="2 10">Belongs to the HsdR family.</text>
</comment>
<evidence type="ECO:0000259" key="11">
    <source>
        <dbReference type="PROSITE" id="PS51192"/>
    </source>
</evidence>
<dbReference type="InterPro" id="IPR014001">
    <property type="entry name" value="Helicase_ATP-bd"/>
</dbReference>
<dbReference type="CDD" id="cd18800">
    <property type="entry name" value="SF2_C_EcoR124I-like"/>
    <property type="match status" value="1"/>
</dbReference>
<dbReference type="Gene3D" id="3.90.1570.50">
    <property type="match status" value="1"/>
</dbReference>
<keyword evidence="3" id="KW-0540">Nuclease</keyword>
<keyword evidence="9 10" id="KW-0238">DNA-binding</keyword>
<dbReference type="SMART" id="SM00487">
    <property type="entry name" value="DEXDc"/>
    <property type="match status" value="1"/>
</dbReference>
<feature type="domain" description="Helicase ATP-binding" evidence="11">
    <location>
        <begin position="287"/>
        <end position="453"/>
    </location>
</feature>
<evidence type="ECO:0000256" key="6">
    <source>
        <dbReference type="ARBA" id="ARBA00022759"/>
    </source>
</evidence>
<dbReference type="Pfam" id="PF22679">
    <property type="entry name" value="T1R_D3-like"/>
    <property type="match status" value="1"/>
</dbReference>
<keyword evidence="13" id="KW-1185">Reference proteome</keyword>
<evidence type="ECO:0000256" key="2">
    <source>
        <dbReference type="ARBA" id="ARBA00008598"/>
    </source>
</evidence>
<evidence type="ECO:0000256" key="1">
    <source>
        <dbReference type="ARBA" id="ARBA00000851"/>
    </source>
</evidence>
<dbReference type="NCBIfam" id="TIGR00348">
    <property type="entry name" value="hsdR"/>
    <property type="match status" value="1"/>
</dbReference>
<dbReference type="Pfam" id="PF04313">
    <property type="entry name" value="HSDR_N"/>
    <property type="match status" value="1"/>
</dbReference>
<dbReference type="InterPro" id="IPR007409">
    <property type="entry name" value="Restrct_endonuc_type1_HsdR_N"/>
</dbReference>
<dbReference type="CDD" id="cd22332">
    <property type="entry name" value="HsdR_N"/>
    <property type="match status" value="1"/>
</dbReference>
<dbReference type="PROSITE" id="PS51192">
    <property type="entry name" value="HELICASE_ATP_BIND_1"/>
    <property type="match status" value="1"/>
</dbReference>
<comment type="subunit">
    <text evidence="10">The type I restriction/modification system is composed of three polypeptides R, M and S.</text>
</comment>
<dbReference type="RefSeq" id="WP_258826601.1">
    <property type="nucleotide sequence ID" value="NZ_JANUHA010000002.1"/>
</dbReference>
<dbReference type="GO" id="GO:0004519">
    <property type="term" value="F:endonuclease activity"/>
    <property type="evidence" value="ECO:0007669"/>
    <property type="project" value="UniProtKB-KW"/>
</dbReference>
<dbReference type="Pfam" id="PF18766">
    <property type="entry name" value="SWI2_SNF2"/>
    <property type="match status" value="1"/>
</dbReference>
<dbReference type="InterPro" id="IPR027417">
    <property type="entry name" value="P-loop_NTPase"/>
</dbReference>
<dbReference type="Pfam" id="PF11867">
    <property type="entry name" value="T1RH-like_C"/>
    <property type="match status" value="1"/>
</dbReference>
<keyword evidence="7 10" id="KW-0378">Hydrolase</keyword>
<protein>
    <recommendedName>
        <fullName evidence="10">Type I restriction enzyme endonuclease subunit</fullName>
        <shortName evidence="10">R protein</shortName>
        <ecNumber evidence="10">3.1.21.3</ecNumber>
    </recommendedName>
</protein>
<dbReference type="Gene3D" id="3.40.50.300">
    <property type="entry name" value="P-loop containing nucleotide triphosphate hydrolases"/>
    <property type="match status" value="3"/>
</dbReference>
<dbReference type="CDD" id="cd18030">
    <property type="entry name" value="DEXHc_RE_I_HsdR"/>
    <property type="match status" value="1"/>
</dbReference>
<name>A0ABT2AIE4_9BURK</name>
<organism evidence="12 13">
    <name type="scientific">Massilia agri</name>
    <dbReference type="NCBI Taxonomy" id="1886785"/>
    <lineage>
        <taxon>Bacteria</taxon>
        <taxon>Pseudomonadati</taxon>
        <taxon>Pseudomonadota</taxon>
        <taxon>Betaproteobacteria</taxon>
        <taxon>Burkholderiales</taxon>
        <taxon>Oxalobacteraceae</taxon>
        <taxon>Telluria group</taxon>
        <taxon>Massilia</taxon>
    </lineage>
</organism>
<dbReference type="PANTHER" id="PTHR30195:SF15">
    <property type="entry name" value="TYPE I RESTRICTION ENZYME HINDI ENDONUCLEASE SUBUNIT"/>
    <property type="match status" value="1"/>
</dbReference>
<dbReference type="InterPro" id="IPR055180">
    <property type="entry name" value="HsdR_RecA-like_helicase_dom_2"/>
</dbReference>
<evidence type="ECO:0000256" key="5">
    <source>
        <dbReference type="ARBA" id="ARBA00022747"/>
    </source>
</evidence>
<dbReference type="InterPro" id="IPR021810">
    <property type="entry name" value="T1RH-like_C"/>
</dbReference>
<keyword evidence="6 12" id="KW-0255">Endonuclease</keyword>
<evidence type="ECO:0000256" key="10">
    <source>
        <dbReference type="RuleBase" id="RU364115"/>
    </source>
</evidence>
<dbReference type="Proteomes" id="UP001206572">
    <property type="component" value="Unassembled WGS sequence"/>
</dbReference>
<dbReference type="EC" id="3.1.21.3" evidence="10"/>
<dbReference type="InterPro" id="IPR051268">
    <property type="entry name" value="Type-I_R_enzyme_R_subunit"/>
</dbReference>
<gene>
    <name evidence="12" type="ORF">NX780_04240</name>
</gene>
<comment type="catalytic activity">
    <reaction evidence="1 10">
        <text>Endonucleolytic cleavage of DNA to give random double-stranded fragments with terminal 5'-phosphates, ATP is simultaneously hydrolyzed.</text>
        <dbReference type="EC" id="3.1.21.3"/>
    </reaction>
</comment>
<dbReference type="InterPro" id="IPR040980">
    <property type="entry name" value="SWI2_SNF2"/>
</dbReference>
<evidence type="ECO:0000313" key="12">
    <source>
        <dbReference type="EMBL" id="MCS0595548.1"/>
    </source>
</evidence>
<reference evidence="12 13" key="1">
    <citation type="submission" date="2022-08" db="EMBL/GenBank/DDBJ databases">
        <title>Reclassification of Massilia species as members of the genera Telluria, Duganella, Pseudoduganella, Mokoshia gen. nov. and Zemynaea gen. nov. using orthogonal and non-orthogonal genome-based approaches.</title>
        <authorList>
            <person name="Bowman J.P."/>
        </authorList>
    </citation>
    <scope>NUCLEOTIDE SEQUENCE [LARGE SCALE GENOMIC DNA]</scope>
    <source>
        <strain evidence="12 13">JCM 31661</strain>
    </source>
</reference>
<dbReference type="InterPro" id="IPR004473">
    <property type="entry name" value="Restrct_endonuc_typeI_HsdR"/>
</dbReference>
<accession>A0ABT2AIE4</accession>
<evidence type="ECO:0000256" key="8">
    <source>
        <dbReference type="ARBA" id="ARBA00022840"/>
    </source>
</evidence>
<evidence type="ECO:0000313" key="13">
    <source>
        <dbReference type="Proteomes" id="UP001206572"/>
    </source>
</evidence>
<dbReference type="EMBL" id="JANUHA010000002">
    <property type="protein sequence ID" value="MCS0595548.1"/>
    <property type="molecule type" value="Genomic_DNA"/>
</dbReference>